<keyword evidence="8" id="KW-0297">G-protein coupled receptor</keyword>
<keyword evidence="4 17" id="KW-0812">Transmembrane</keyword>
<dbReference type="CDD" id="cd06366">
    <property type="entry name" value="PBP1_GABAb_receptor"/>
    <property type="match status" value="1"/>
</dbReference>
<evidence type="ECO:0000256" key="14">
    <source>
        <dbReference type="ARBA" id="ARBA00023224"/>
    </source>
</evidence>
<feature type="transmembrane region" description="Helical" evidence="17">
    <location>
        <begin position="510"/>
        <end position="534"/>
    </location>
</feature>
<keyword evidence="5 18" id="KW-0732">Signal</keyword>
<dbReference type="GeneID" id="114843627"/>
<evidence type="ECO:0000256" key="13">
    <source>
        <dbReference type="ARBA" id="ARBA00023180"/>
    </source>
</evidence>
<organism evidence="20 21">
    <name type="scientific">Betta splendens</name>
    <name type="common">Siamese fighting fish</name>
    <dbReference type="NCBI Taxonomy" id="158456"/>
    <lineage>
        <taxon>Eukaryota</taxon>
        <taxon>Metazoa</taxon>
        <taxon>Chordata</taxon>
        <taxon>Craniata</taxon>
        <taxon>Vertebrata</taxon>
        <taxon>Euteleostomi</taxon>
        <taxon>Actinopterygii</taxon>
        <taxon>Neopterygii</taxon>
        <taxon>Teleostei</taxon>
        <taxon>Neoteleostei</taxon>
        <taxon>Acanthomorphata</taxon>
        <taxon>Anabantaria</taxon>
        <taxon>Anabantiformes</taxon>
        <taxon>Anabantoidei</taxon>
        <taxon>Osphronemidae</taxon>
        <taxon>Betta</taxon>
    </lineage>
</organism>
<evidence type="ECO:0000256" key="2">
    <source>
        <dbReference type="ARBA" id="ARBA00022475"/>
    </source>
</evidence>
<feature type="transmembrane region" description="Helical" evidence="17">
    <location>
        <begin position="442"/>
        <end position="465"/>
    </location>
</feature>
<dbReference type="FunFam" id="3.40.50.2300:FF:000072">
    <property type="entry name" value="Gamma-aminobutyric acid type B receptor subunit 2"/>
    <property type="match status" value="2"/>
</dbReference>
<keyword evidence="3" id="KW-0597">Phosphoprotein</keyword>
<comment type="similarity">
    <text evidence="1">Belongs to the G-protein coupled receptor 3 family. GABA-B receptor subfamily.</text>
</comment>
<evidence type="ECO:0000256" key="4">
    <source>
        <dbReference type="ARBA" id="ARBA00022692"/>
    </source>
</evidence>
<keyword evidence="20" id="KW-1185">Reference proteome</keyword>
<feature type="transmembrane region" description="Helical" evidence="17">
    <location>
        <begin position="609"/>
        <end position="631"/>
    </location>
</feature>
<feature type="domain" description="G-protein coupled receptors family 3 profile" evidence="19">
    <location>
        <begin position="516"/>
        <end position="677"/>
    </location>
</feature>
<evidence type="ECO:0000256" key="5">
    <source>
        <dbReference type="ARBA" id="ARBA00022729"/>
    </source>
</evidence>
<dbReference type="InParanoid" id="A0A6P7KZP3"/>
<evidence type="ECO:0000256" key="9">
    <source>
        <dbReference type="ARBA" id="ARBA00023054"/>
    </source>
</evidence>
<evidence type="ECO:0000256" key="1">
    <source>
        <dbReference type="ARBA" id="ARBA00008991"/>
    </source>
</evidence>
<feature type="transmembrane region" description="Helical" evidence="17">
    <location>
        <begin position="643"/>
        <end position="662"/>
    </location>
</feature>
<dbReference type="GO" id="GO:0038039">
    <property type="term" value="C:G protein-coupled receptor heterodimeric complex"/>
    <property type="evidence" value="ECO:0007669"/>
    <property type="project" value="TreeGrafter"/>
</dbReference>
<keyword evidence="10 17" id="KW-0472">Membrane</keyword>
<dbReference type="Pfam" id="PF00003">
    <property type="entry name" value="7tm_3"/>
    <property type="match status" value="1"/>
</dbReference>
<dbReference type="SUPFAM" id="SSF53822">
    <property type="entry name" value="Periplasmic binding protein-like I"/>
    <property type="match status" value="1"/>
</dbReference>
<dbReference type="Gene3D" id="3.40.50.2300">
    <property type="match status" value="2"/>
</dbReference>
<keyword evidence="6 17" id="KW-1133">Transmembrane helix</keyword>
<evidence type="ECO:0000256" key="11">
    <source>
        <dbReference type="ARBA" id="ARBA00023157"/>
    </source>
</evidence>
<keyword evidence="13" id="KW-0325">Glycoprotein</keyword>
<dbReference type="InterPro" id="IPR002455">
    <property type="entry name" value="GPCR3_GABA-B"/>
</dbReference>
<dbReference type="InterPro" id="IPR017978">
    <property type="entry name" value="GPCR_3_C"/>
</dbReference>
<dbReference type="OrthoDB" id="2150267at2759"/>
<dbReference type="KEGG" id="bspl:114843627"/>
<comment type="subcellular location">
    <subcellularLocation>
        <location evidence="16">Postsynaptic cell membrane</location>
        <topology evidence="16">Multi-pass membrane protein</topology>
    </subcellularLocation>
</comment>
<evidence type="ECO:0000256" key="3">
    <source>
        <dbReference type="ARBA" id="ARBA00022553"/>
    </source>
</evidence>
<evidence type="ECO:0000256" key="12">
    <source>
        <dbReference type="ARBA" id="ARBA00023170"/>
    </source>
</evidence>
<keyword evidence="11" id="KW-1015">Disulfide bond</keyword>
<dbReference type="AlphaFoldDB" id="A0A6P7KZP3"/>
<dbReference type="PRINTS" id="PR01176">
    <property type="entry name" value="GABABRECEPTR"/>
</dbReference>
<dbReference type="InterPro" id="IPR001828">
    <property type="entry name" value="ANF_lig-bd_rcpt"/>
</dbReference>
<evidence type="ECO:0000259" key="19">
    <source>
        <dbReference type="PROSITE" id="PS50259"/>
    </source>
</evidence>
<name>A0A6P7KZP3_BETSP</name>
<dbReference type="PANTHER" id="PTHR10519:SF74">
    <property type="entry name" value="GAMMA-AMINOBUTYRIC ACID TYPE B RECEPTOR SUBUNIT 2"/>
    <property type="match status" value="1"/>
</dbReference>
<feature type="transmembrane region" description="Helical" evidence="17">
    <location>
        <begin position="674"/>
        <end position="697"/>
    </location>
</feature>
<dbReference type="GO" id="GO:0004965">
    <property type="term" value="F:G protein-coupled GABA receptor activity"/>
    <property type="evidence" value="ECO:0007669"/>
    <property type="project" value="InterPro"/>
</dbReference>
<feature type="chain" id="PRO_5028274680" evidence="18">
    <location>
        <begin position="17"/>
        <end position="812"/>
    </location>
</feature>
<dbReference type="Proteomes" id="UP000515150">
    <property type="component" value="Chromosome 16"/>
</dbReference>
<gene>
    <name evidence="21" type="primary">LOC114843627</name>
</gene>
<dbReference type="GO" id="GO:0045211">
    <property type="term" value="C:postsynaptic membrane"/>
    <property type="evidence" value="ECO:0007669"/>
    <property type="project" value="UniProtKB-SubCell"/>
</dbReference>
<keyword evidence="7" id="KW-0770">Synapse</keyword>
<evidence type="ECO:0000256" key="18">
    <source>
        <dbReference type="SAM" id="SignalP"/>
    </source>
</evidence>
<dbReference type="PROSITE" id="PS50259">
    <property type="entry name" value="G_PROTEIN_RECEP_F3_4"/>
    <property type="match status" value="1"/>
</dbReference>
<evidence type="ECO:0000256" key="10">
    <source>
        <dbReference type="ARBA" id="ARBA00023136"/>
    </source>
</evidence>
<evidence type="ECO:0000256" key="16">
    <source>
        <dbReference type="ARBA" id="ARBA00034104"/>
    </source>
</evidence>
<keyword evidence="15" id="KW-0628">Postsynaptic cell membrane</keyword>
<evidence type="ECO:0000256" key="8">
    <source>
        <dbReference type="ARBA" id="ARBA00023040"/>
    </source>
</evidence>
<keyword evidence="2" id="KW-1003">Cell membrane</keyword>
<evidence type="ECO:0000313" key="21">
    <source>
        <dbReference type="RefSeq" id="XP_028986174.1"/>
    </source>
</evidence>
<accession>A0A6P7KZP3</accession>
<feature type="transmembrane region" description="Helical" evidence="17">
    <location>
        <begin position="554"/>
        <end position="572"/>
    </location>
</feature>
<dbReference type="PRINTS" id="PR01177">
    <property type="entry name" value="GABAB1RECPTR"/>
</dbReference>
<evidence type="ECO:0000256" key="6">
    <source>
        <dbReference type="ARBA" id="ARBA00022989"/>
    </source>
</evidence>
<evidence type="ECO:0000256" key="17">
    <source>
        <dbReference type="SAM" id="Phobius"/>
    </source>
</evidence>
<evidence type="ECO:0000256" key="15">
    <source>
        <dbReference type="ARBA" id="ARBA00023257"/>
    </source>
</evidence>
<keyword evidence="9" id="KW-0175">Coiled coil</keyword>
<dbReference type="GO" id="GO:0007214">
    <property type="term" value="P:gamma-aminobutyric acid signaling pathway"/>
    <property type="evidence" value="ECO:0007669"/>
    <property type="project" value="TreeGrafter"/>
</dbReference>
<dbReference type="PANTHER" id="PTHR10519">
    <property type="entry name" value="GABA-B RECEPTOR"/>
    <property type="match status" value="1"/>
</dbReference>
<keyword evidence="14" id="KW-0807">Transducer</keyword>
<evidence type="ECO:0000256" key="7">
    <source>
        <dbReference type="ARBA" id="ARBA00023018"/>
    </source>
</evidence>
<proteinExistence type="inferred from homology"/>
<feature type="transmembrane region" description="Helical" evidence="17">
    <location>
        <begin position="485"/>
        <end position="504"/>
    </location>
</feature>
<dbReference type="InterPro" id="IPR028082">
    <property type="entry name" value="Peripla_BP_I"/>
</dbReference>
<dbReference type="Pfam" id="PF01094">
    <property type="entry name" value="ANF_receptor"/>
    <property type="match status" value="1"/>
</dbReference>
<sequence length="812" mass="89391">MLEALRLLLVLGPVLAQVRHPLPVLWMMPGSSGSGRENLTAAVVPAVRLALQDLQKQPAPLGNYEIQLQLLNSQCDPATALKSLFDAMWVGPKYLLLFGGACPPVASLIARALPALGLVQISFAASSMSLSNRKWYRNLFSTMPLDRALNQAVVKLLQRYKWARVGVVTQVGPRHSEMKKDLMRQLLMANVQVVSTESQDDACRSLEKLKEDDVRIIIAQIEEDSASELFCCAHMLNLFGPQYQWIVAGGAGGWRLGPTASGCAATHVLTAAEGSIRLQILPLSKMNAAGVSGQTPEEYQDMYLRHVTPQGSEVSPLHAFAYDAVWVAAKALTQVMEVVKHREKYRVLRNMSVSDQEVQRLLLAAVRNTRVQGVTGPVVFRNGERMSSIELIQIQGSSHVLVGGFNTSNQQLRLINHLLNFKGRGPARDRALVRLQHRHVSLFVYITVSSAAAVIIFITLLIICLRVINRKHWLLRSSSRSQDGLLLLGVLLSSCSVLISGLDGATVSDWMFEMFCSVHLWSLSVGHTLIFTALFTKTWRIHSLVGAKQKARCVLLWLLLLDAFVLTSWQILDPLRRVVVQHSSESDSVDQDLLVQPFSEHCSSSGLELWLMAVYGYKGPLLGLGCFLAWNTRCAQAPPAGDALFALTGFTVAGVSGSLLTAPSRSLQFCLSSVAILCCSAFILSWMFGPVMFYLCWNNGEQQQQPSPSELHSDEEQDLKSRSAQLDVEIETITMQLSEVGAEDRSSEQNLSLDWVNSSEHVGRRLSVQLPILHHSYLPAVGGVCSSSSSLFVDLDHDSPGPQSHHCHRAEL</sequence>
<protein>
    <submittedName>
        <fullName evidence="21">Gamma-aminobutyric acid type B receptor subunit 2-like</fullName>
    </submittedName>
</protein>
<dbReference type="RefSeq" id="XP_028986174.1">
    <property type="nucleotide sequence ID" value="XM_029130341.3"/>
</dbReference>
<keyword evidence="12" id="KW-0675">Receptor</keyword>
<evidence type="ECO:0000313" key="20">
    <source>
        <dbReference type="Proteomes" id="UP000515150"/>
    </source>
</evidence>
<feature type="signal peptide" evidence="18">
    <location>
        <begin position="1"/>
        <end position="16"/>
    </location>
</feature>
<reference evidence="21" key="1">
    <citation type="submission" date="2025-08" db="UniProtKB">
        <authorList>
            <consortium name="RefSeq"/>
        </authorList>
    </citation>
    <scope>IDENTIFICATION</scope>
</reference>